<evidence type="ECO:0000256" key="4">
    <source>
        <dbReference type="ARBA" id="ARBA00022729"/>
    </source>
</evidence>
<keyword evidence="10" id="KW-1185">Reference proteome</keyword>
<dbReference type="SUPFAM" id="SSF53822">
    <property type="entry name" value="Periplasmic binding protein-like I"/>
    <property type="match status" value="1"/>
</dbReference>
<dbReference type="Gene3D" id="3.40.50.2300">
    <property type="match status" value="2"/>
</dbReference>
<evidence type="ECO:0000313" key="10">
    <source>
        <dbReference type="Proteomes" id="UP000255326"/>
    </source>
</evidence>
<organism evidence="9 10">
    <name type="scientific">Falsibacillus pallidus</name>
    <dbReference type="NCBI Taxonomy" id="493781"/>
    <lineage>
        <taxon>Bacteria</taxon>
        <taxon>Bacillati</taxon>
        <taxon>Bacillota</taxon>
        <taxon>Bacilli</taxon>
        <taxon>Bacillales</taxon>
        <taxon>Bacillaceae</taxon>
        <taxon>Falsibacillus</taxon>
    </lineage>
</organism>
<dbReference type="AlphaFoldDB" id="A0A370GIQ6"/>
<comment type="subcellular location">
    <subcellularLocation>
        <location evidence="1">Cell membrane</location>
        <topology evidence="1">Lipid-anchor</topology>
    </subcellularLocation>
</comment>
<evidence type="ECO:0000313" key="9">
    <source>
        <dbReference type="EMBL" id="RDI42264.1"/>
    </source>
</evidence>
<dbReference type="OrthoDB" id="9784230at2"/>
<proteinExistence type="inferred from homology"/>
<reference evidence="9 10" key="1">
    <citation type="submission" date="2018-07" db="EMBL/GenBank/DDBJ databases">
        <title>Genomic Encyclopedia of Type Strains, Phase IV (KMG-IV): sequencing the most valuable type-strain genomes for metagenomic binning, comparative biology and taxonomic classification.</title>
        <authorList>
            <person name="Goeker M."/>
        </authorList>
    </citation>
    <scope>NUCLEOTIDE SEQUENCE [LARGE SCALE GENOMIC DNA]</scope>
    <source>
        <strain evidence="9 10">DSM 25281</strain>
    </source>
</reference>
<dbReference type="PANTHER" id="PTHR34296">
    <property type="entry name" value="TRANSCRIPTIONAL ACTIVATOR PROTEIN MED"/>
    <property type="match status" value="1"/>
</dbReference>
<gene>
    <name evidence="9" type="ORF">DFR59_105104</name>
</gene>
<protein>
    <submittedName>
        <fullName evidence="9">Nucleoside-binding protein</fullName>
    </submittedName>
</protein>
<dbReference type="Pfam" id="PF02608">
    <property type="entry name" value="Bmp"/>
    <property type="match status" value="1"/>
</dbReference>
<dbReference type="PANTHER" id="PTHR34296:SF2">
    <property type="entry name" value="ABC TRANSPORTER GUANOSINE-BINDING PROTEIN NUPN"/>
    <property type="match status" value="1"/>
</dbReference>
<keyword evidence="6" id="KW-0449">Lipoprotein</keyword>
<comment type="caution">
    <text evidence="9">The sequence shown here is derived from an EMBL/GenBank/DDBJ whole genome shotgun (WGS) entry which is preliminary data.</text>
</comment>
<dbReference type="PROSITE" id="PS51257">
    <property type="entry name" value="PROKAR_LIPOPROTEIN"/>
    <property type="match status" value="1"/>
</dbReference>
<dbReference type="GO" id="GO:0005886">
    <property type="term" value="C:plasma membrane"/>
    <property type="evidence" value="ECO:0007669"/>
    <property type="project" value="UniProtKB-SubCell"/>
</dbReference>
<accession>A0A370GIQ6</accession>
<evidence type="ECO:0000256" key="5">
    <source>
        <dbReference type="ARBA" id="ARBA00023136"/>
    </source>
</evidence>
<keyword evidence="5" id="KW-0472">Membrane</keyword>
<dbReference type="InterPro" id="IPR028082">
    <property type="entry name" value="Peripla_BP_I"/>
</dbReference>
<dbReference type="RefSeq" id="WP_114745652.1">
    <property type="nucleotide sequence ID" value="NZ_QQAY01000005.1"/>
</dbReference>
<dbReference type="InterPro" id="IPR050957">
    <property type="entry name" value="BMP_lipoprotein"/>
</dbReference>
<feature type="domain" description="ABC transporter substrate-binding protein PnrA-like" evidence="8">
    <location>
        <begin position="39"/>
        <end position="326"/>
    </location>
</feature>
<evidence type="ECO:0000259" key="8">
    <source>
        <dbReference type="Pfam" id="PF02608"/>
    </source>
</evidence>
<evidence type="ECO:0000256" key="3">
    <source>
        <dbReference type="ARBA" id="ARBA00022475"/>
    </source>
</evidence>
<feature type="signal peptide" evidence="7">
    <location>
        <begin position="1"/>
        <end position="22"/>
    </location>
</feature>
<feature type="chain" id="PRO_5039698321" evidence="7">
    <location>
        <begin position="23"/>
        <end position="327"/>
    </location>
</feature>
<dbReference type="CDD" id="cd06354">
    <property type="entry name" value="PBP1_PrnA-like"/>
    <property type="match status" value="1"/>
</dbReference>
<dbReference type="Proteomes" id="UP000255326">
    <property type="component" value="Unassembled WGS sequence"/>
</dbReference>
<sequence>MYKFLLLILSVFTLVLSGCSVKSDQAAADKKEYHIGILLSDTGLGDGSFNDSAFKGLEKARDELGFLFDYREAPNGNEEKALEELVKQGNDLIIGLGFSAQPALEAVAKKHPDQRFVLIDGMSTVKNIKSITFKEQEGSFLVGMAAAMTTKSHTIGFIGGAQAPVIQKFKNGYTAGAHYIDPNINVLVDFADTFSDDKKGTELAEKQMKNKADFLYPAAGFTGVGALKAAEKKGIYSAGVDSDQHFIAEKSIVTSMMKNIDTVVYNLAKEFNKNGRIDMSPEELGLKENGVGLAPFTLIQLTPGDLEKLDEAKNKLIHGEIPIPEND</sequence>
<evidence type="ECO:0000256" key="1">
    <source>
        <dbReference type="ARBA" id="ARBA00004193"/>
    </source>
</evidence>
<evidence type="ECO:0000256" key="2">
    <source>
        <dbReference type="ARBA" id="ARBA00008610"/>
    </source>
</evidence>
<dbReference type="InterPro" id="IPR003760">
    <property type="entry name" value="PnrA-like"/>
</dbReference>
<evidence type="ECO:0000256" key="6">
    <source>
        <dbReference type="ARBA" id="ARBA00023288"/>
    </source>
</evidence>
<comment type="similarity">
    <text evidence="2">Belongs to the BMP lipoprotein family.</text>
</comment>
<name>A0A370GIQ6_9BACI</name>
<evidence type="ECO:0000256" key="7">
    <source>
        <dbReference type="SAM" id="SignalP"/>
    </source>
</evidence>
<dbReference type="EMBL" id="QQAY01000005">
    <property type="protein sequence ID" value="RDI42264.1"/>
    <property type="molecule type" value="Genomic_DNA"/>
</dbReference>
<keyword evidence="3" id="KW-1003">Cell membrane</keyword>
<keyword evidence="4 7" id="KW-0732">Signal</keyword>